<sequence>MEAVDVRSLLMLTAQLKLKDVDEVQVKLLALELCNSNNEGHQGGDEAILIQKRDNGDKCLHPGISGQSSHIIAGNGRMSSKLVKLPDDGACSLLSRTPQD</sequence>
<reference evidence="1 3" key="1">
    <citation type="journal article" date="2012" name="Nature">
        <title>Algal genomes reveal evolutionary mosaicism and the fate of nucleomorphs.</title>
        <authorList>
            <consortium name="DOE Joint Genome Institute"/>
            <person name="Curtis B.A."/>
            <person name="Tanifuji G."/>
            <person name="Burki F."/>
            <person name="Gruber A."/>
            <person name="Irimia M."/>
            <person name="Maruyama S."/>
            <person name="Arias M.C."/>
            <person name="Ball S.G."/>
            <person name="Gile G.H."/>
            <person name="Hirakawa Y."/>
            <person name="Hopkins J.F."/>
            <person name="Kuo A."/>
            <person name="Rensing S.A."/>
            <person name="Schmutz J."/>
            <person name="Symeonidi A."/>
            <person name="Elias M."/>
            <person name="Eveleigh R.J."/>
            <person name="Herman E.K."/>
            <person name="Klute M.J."/>
            <person name="Nakayama T."/>
            <person name="Obornik M."/>
            <person name="Reyes-Prieto A."/>
            <person name="Armbrust E.V."/>
            <person name="Aves S.J."/>
            <person name="Beiko R.G."/>
            <person name="Coutinho P."/>
            <person name="Dacks J.B."/>
            <person name="Durnford D.G."/>
            <person name="Fast N.M."/>
            <person name="Green B.R."/>
            <person name="Grisdale C.J."/>
            <person name="Hempel F."/>
            <person name="Henrissat B."/>
            <person name="Hoppner M.P."/>
            <person name="Ishida K."/>
            <person name="Kim E."/>
            <person name="Koreny L."/>
            <person name="Kroth P.G."/>
            <person name="Liu Y."/>
            <person name="Malik S.B."/>
            <person name="Maier U.G."/>
            <person name="McRose D."/>
            <person name="Mock T."/>
            <person name="Neilson J.A."/>
            <person name="Onodera N.T."/>
            <person name="Poole A.M."/>
            <person name="Pritham E.J."/>
            <person name="Richards T.A."/>
            <person name="Rocap G."/>
            <person name="Roy S.W."/>
            <person name="Sarai C."/>
            <person name="Schaack S."/>
            <person name="Shirato S."/>
            <person name="Slamovits C.H."/>
            <person name="Spencer D.F."/>
            <person name="Suzuki S."/>
            <person name="Worden A.Z."/>
            <person name="Zauner S."/>
            <person name="Barry K."/>
            <person name="Bell C."/>
            <person name="Bharti A.K."/>
            <person name="Crow J.A."/>
            <person name="Grimwood J."/>
            <person name="Kramer R."/>
            <person name="Lindquist E."/>
            <person name="Lucas S."/>
            <person name="Salamov A."/>
            <person name="McFadden G.I."/>
            <person name="Lane C.E."/>
            <person name="Keeling P.J."/>
            <person name="Gray M.W."/>
            <person name="Grigoriev I.V."/>
            <person name="Archibald J.M."/>
        </authorList>
    </citation>
    <scope>NUCLEOTIDE SEQUENCE</scope>
    <source>
        <strain evidence="1 3">CCMP2712</strain>
    </source>
</reference>
<accession>L1I570</accession>
<dbReference type="Proteomes" id="UP000011087">
    <property type="component" value="Unassembled WGS sequence"/>
</dbReference>
<dbReference type="GeneID" id="17287720"/>
<reference evidence="3" key="2">
    <citation type="submission" date="2012-11" db="EMBL/GenBank/DDBJ databases">
        <authorList>
            <person name="Kuo A."/>
            <person name="Curtis B.A."/>
            <person name="Tanifuji G."/>
            <person name="Burki F."/>
            <person name="Gruber A."/>
            <person name="Irimia M."/>
            <person name="Maruyama S."/>
            <person name="Arias M.C."/>
            <person name="Ball S.G."/>
            <person name="Gile G.H."/>
            <person name="Hirakawa Y."/>
            <person name="Hopkins J.F."/>
            <person name="Rensing S.A."/>
            <person name="Schmutz J."/>
            <person name="Symeonidi A."/>
            <person name="Elias M."/>
            <person name="Eveleigh R.J."/>
            <person name="Herman E.K."/>
            <person name="Klute M.J."/>
            <person name="Nakayama T."/>
            <person name="Obornik M."/>
            <person name="Reyes-Prieto A."/>
            <person name="Armbrust E.V."/>
            <person name="Aves S.J."/>
            <person name="Beiko R.G."/>
            <person name="Coutinho P."/>
            <person name="Dacks J.B."/>
            <person name="Durnford D.G."/>
            <person name="Fast N.M."/>
            <person name="Green B.R."/>
            <person name="Grisdale C."/>
            <person name="Hempe F."/>
            <person name="Henrissat B."/>
            <person name="Hoppner M.P."/>
            <person name="Ishida K.-I."/>
            <person name="Kim E."/>
            <person name="Koreny L."/>
            <person name="Kroth P.G."/>
            <person name="Liu Y."/>
            <person name="Malik S.-B."/>
            <person name="Maier U.G."/>
            <person name="McRose D."/>
            <person name="Mock T."/>
            <person name="Neilson J.A."/>
            <person name="Onodera N.T."/>
            <person name="Poole A.M."/>
            <person name="Pritham E.J."/>
            <person name="Richards T.A."/>
            <person name="Rocap G."/>
            <person name="Roy S.W."/>
            <person name="Sarai C."/>
            <person name="Schaack S."/>
            <person name="Shirato S."/>
            <person name="Slamovits C.H."/>
            <person name="Spencer D.F."/>
            <person name="Suzuki S."/>
            <person name="Worden A.Z."/>
            <person name="Zauner S."/>
            <person name="Barry K."/>
            <person name="Bell C."/>
            <person name="Bharti A.K."/>
            <person name="Crow J.A."/>
            <person name="Grimwood J."/>
            <person name="Kramer R."/>
            <person name="Lindquist E."/>
            <person name="Lucas S."/>
            <person name="Salamov A."/>
            <person name="McFadden G.I."/>
            <person name="Lane C.E."/>
            <person name="Keeling P.J."/>
            <person name="Gray M.W."/>
            <person name="Grigoriev I.V."/>
            <person name="Archibald J.M."/>
        </authorList>
    </citation>
    <scope>NUCLEOTIDE SEQUENCE</scope>
    <source>
        <strain evidence="3">CCMP2712</strain>
    </source>
</reference>
<dbReference type="PaxDb" id="55529-EKX31000"/>
<dbReference type="EnsemblProtists" id="EKX31000">
    <property type="protein sequence ID" value="EKX31000"/>
    <property type="gene ID" value="GUITHDRAFT_149560"/>
</dbReference>
<dbReference type="EMBL" id="JH993404">
    <property type="protein sequence ID" value="EKX31000.1"/>
    <property type="molecule type" value="Genomic_DNA"/>
</dbReference>
<evidence type="ECO:0000313" key="3">
    <source>
        <dbReference type="Proteomes" id="UP000011087"/>
    </source>
</evidence>
<dbReference type="RefSeq" id="XP_005817980.1">
    <property type="nucleotide sequence ID" value="XM_005817923.1"/>
</dbReference>
<dbReference type="KEGG" id="gtt:GUITHDRAFT_149560"/>
<evidence type="ECO:0000313" key="2">
    <source>
        <dbReference type="EnsemblProtists" id="EKX31000"/>
    </source>
</evidence>
<protein>
    <submittedName>
        <fullName evidence="1 2">Uncharacterized protein</fullName>
    </submittedName>
</protein>
<gene>
    <name evidence="1" type="ORF">GUITHDRAFT_149560</name>
</gene>
<dbReference type="AlphaFoldDB" id="L1I570"/>
<keyword evidence="3" id="KW-1185">Reference proteome</keyword>
<proteinExistence type="predicted"/>
<organism evidence="1">
    <name type="scientific">Guillardia theta (strain CCMP2712)</name>
    <name type="common">Cryptophyte</name>
    <dbReference type="NCBI Taxonomy" id="905079"/>
    <lineage>
        <taxon>Eukaryota</taxon>
        <taxon>Cryptophyceae</taxon>
        <taxon>Pyrenomonadales</taxon>
        <taxon>Geminigeraceae</taxon>
        <taxon>Guillardia</taxon>
    </lineage>
</organism>
<reference evidence="2" key="3">
    <citation type="submission" date="2015-06" db="UniProtKB">
        <authorList>
            <consortium name="EnsemblProtists"/>
        </authorList>
    </citation>
    <scope>IDENTIFICATION</scope>
</reference>
<name>L1I570_GUITC</name>
<evidence type="ECO:0000313" key="1">
    <source>
        <dbReference type="EMBL" id="EKX31000.1"/>
    </source>
</evidence>
<dbReference type="HOGENOM" id="CLU_2311536_0_0_1"/>